<dbReference type="HOGENOM" id="CLU_161821_0_0_6"/>
<evidence type="ECO:0000313" key="3">
    <source>
        <dbReference type="Proteomes" id="UP000004263"/>
    </source>
</evidence>
<sequence>MMFASVKKTFMIFAALFMFALPMHSQAQEIDETPSAAAMVFDGLIVRPITLVATVIGTAIWTVTLPFSLLGGNAGDAAEVLILEPAAATFVRCLGCTNNGRKIDFEDE</sequence>
<dbReference type="RefSeq" id="WP_007018124.1">
    <property type="nucleotide sequence ID" value="NZ_CH724115.1"/>
</dbReference>
<evidence type="ECO:0000256" key="1">
    <source>
        <dbReference type="SAM" id="SignalP"/>
    </source>
</evidence>
<feature type="chain" id="PRO_5004194551" description="Cation/multidrug efflux pump" evidence="1">
    <location>
        <begin position="28"/>
        <end position="108"/>
    </location>
</feature>
<comment type="caution">
    <text evidence="2">The sequence shown here is derived from an EMBL/GenBank/DDBJ whole genome shotgun (WGS) entry which is preliminary data.</text>
</comment>
<proteinExistence type="predicted"/>
<keyword evidence="3" id="KW-1185">Reference proteome</keyword>
<accession>Q1N412</accession>
<dbReference type="AlphaFoldDB" id="Q1N412"/>
<keyword evidence="1" id="KW-0732">Signal</keyword>
<organism evidence="2 3">
    <name type="scientific">Bermanella marisrubri</name>
    <dbReference type="NCBI Taxonomy" id="207949"/>
    <lineage>
        <taxon>Bacteria</taxon>
        <taxon>Pseudomonadati</taxon>
        <taxon>Pseudomonadota</taxon>
        <taxon>Gammaproteobacteria</taxon>
        <taxon>Oceanospirillales</taxon>
        <taxon>Oceanospirillaceae</taxon>
        <taxon>Bermanella</taxon>
    </lineage>
</organism>
<feature type="signal peptide" evidence="1">
    <location>
        <begin position="1"/>
        <end position="27"/>
    </location>
</feature>
<dbReference type="Proteomes" id="UP000004263">
    <property type="component" value="Unassembled WGS sequence"/>
</dbReference>
<reference evidence="2 3" key="1">
    <citation type="submission" date="2006-03" db="EMBL/GenBank/DDBJ databases">
        <authorList>
            <person name="Pinhassi J."/>
            <person name="Pedros-Alio C."/>
            <person name="Ferriera S."/>
            <person name="Johnson J."/>
            <person name="Kravitz S."/>
            <person name="Halpern A."/>
            <person name="Remington K."/>
            <person name="Beeson K."/>
            <person name="Tran B."/>
            <person name="Rogers Y.-H."/>
            <person name="Friedman R."/>
            <person name="Venter J.C."/>
        </authorList>
    </citation>
    <scope>NUCLEOTIDE SEQUENCE [LARGE SCALE GENOMIC DNA]</scope>
    <source>
        <strain evidence="2 3">RED65</strain>
    </source>
</reference>
<evidence type="ECO:0008006" key="4">
    <source>
        <dbReference type="Google" id="ProtNLM"/>
    </source>
</evidence>
<gene>
    <name evidence="2" type="ORF">RED65_15192</name>
</gene>
<dbReference type="EMBL" id="AAQH01000003">
    <property type="protein sequence ID" value="EAT13053.1"/>
    <property type="molecule type" value="Genomic_DNA"/>
</dbReference>
<protein>
    <recommendedName>
        <fullName evidence="4">Cation/multidrug efflux pump</fullName>
    </recommendedName>
</protein>
<evidence type="ECO:0000313" key="2">
    <source>
        <dbReference type="EMBL" id="EAT13053.1"/>
    </source>
</evidence>
<name>Q1N412_9GAMM</name>